<dbReference type="InterPro" id="IPR036388">
    <property type="entry name" value="WH-like_DNA-bd_sf"/>
</dbReference>
<dbReference type="InterPro" id="IPR000835">
    <property type="entry name" value="HTH_MarR-typ"/>
</dbReference>
<dbReference type="SUPFAM" id="SSF46785">
    <property type="entry name" value="Winged helix' DNA-binding domain"/>
    <property type="match status" value="1"/>
</dbReference>
<dbReference type="Gene3D" id="3.30.420.40">
    <property type="match status" value="2"/>
</dbReference>
<dbReference type="InterPro" id="IPR000600">
    <property type="entry name" value="ROK"/>
</dbReference>
<dbReference type="RefSeq" id="WP_163205982.1">
    <property type="nucleotide sequence ID" value="NZ_JAAGWG010000019.1"/>
</dbReference>
<dbReference type="CDD" id="cd24076">
    <property type="entry name" value="ASKHA_ATPase_ROK_BsXylR-like"/>
    <property type="match status" value="1"/>
</dbReference>
<dbReference type="InterPro" id="IPR043129">
    <property type="entry name" value="ATPase_NBD"/>
</dbReference>
<dbReference type="InterPro" id="IPR036390">
    <property type="entry name" value="WH_DNA-bd_sf"/>
</dbReference>
<dbReference type="GO" id="GO:0003677">
    <property type="term" value="F:DNA binding"/>
    <property type="evidence" value="ECO:0007669"/>
    <property type="project" value="InterPro"/>
</dbReference>
<dbReference type="EMBL" id="JAAGWG010000019">
    <property type="protein sequence ID" value="NEK86718.1"/>
    <property type="molecule type" value="Genomic_DNA"/>
</dbReference>
<evidence type="ECO:0000256" key="1">
    <source>
        <dbReference type="ARBA" id="ARBA00006479"/>
    </source>
</evidence>
<proteinExistence type="inferred from homology"/>
<protein>
    <submittedName>
        <fullName evidence="3">ROK family protein</fullName>
    </submittedName>
</protein>
<gene>
    <name evidence="3" type="ORF">GCU60_13280</name>
</gene>
<dbReference type="Gene3D" id="1.10.10.10">
    <property type="entry name" value="Winged helix-like DNA-binding domain superfamily/Winged helix DNA-binding domain"/>
    <property type="match status" value="1"/>
</dbReference>
<reference evidence="3 4" key="1">
    <citation type="submission" date="2019-12" db="EMBL/GenBank/DDBJ databases">
        <title>the WGS of Blastococcus saxobsidens 67B17.</title>
        <authorList>
            <person name="Jiang Z."/>
        </authorList>
    </citation>
    <scope>NUCLEOTIDE SEQUENCE [LARGE SCALE GENOMIC DNA]</scope>
    <source>
        <strain evidence="3 4">67B17</strain>
    </source>
</reference>
<feature type="domain" description="HTH marR-type" evidence="2">
    <location>
        <begin position="30"/>
        <end position="72"/>
    </location>
</feature>
<dbReference type="GO" id="GO:0006355">
    <property type="term" value="P:regulation of DNA-templated transcription"/>
    <property type="evidence" value="ECO:0007669"/>
    <property type="project" value="InterPro"/>
</dbReference>
<dbReference type="SUPFAM" id="SSF53067">
    <property type="entry name" value="Actin-like ATPase domain"/>
    <property type="match status" value="1"/>
</dbReference>
<accession>A0A6L9W405</accession>
<evidence type="ECO:0000313" key="4">
    <source>
        <dbReference type="Proteomes" id="UP000479241"/>
    </source>
</evidence>
<comment type="similarity">
    <text evidence="1">Belongs to the ROK (NagC/XylR) family.</text>
</comment>
<name>A0A6L9W405_9ACTN</name>
<dbReference type="Pfam" id="PF12802">
    <property type="entry name" value="MarR_2"/>
    <property type="match status" value="1"/>
</dbReference>
<comment type="caution">
    <text evidence="3">The sequence shown here is derived from an EMBL/GenBank/DDBJ whole genome shotgun (WGS) entry which is preliminary data.</text>
</comment>
<dbReference type="AlphaFoldDB" id="A0A6L9W405"/>
<dbReference type="PANTHER" id="PTHR18964">
    <property type="entry name" value="ROK (REPRESSOR, ORF, KINASE) FAMILY"/>
    <property type="match status" value="1"/>
</dbReference>
<evidence type="ECO:0000259" key="2">
    <source>
        <dbReference type="Pfam" id="PF12802"/>
    </source>
</evidence>
<dbReference type="Pfam" id="PF00480">
    <property type="entry name" value="ROK"/>
    <property type="match status" value="1"/>
</dbReference>
<evidence type="ECO:0000313" key="3">
    <source>
        <dbReference type="EMBL" id="NEK86718.1"/>
    </source>
</evidence>
<dbReference type="Proteomes" id="UP000479241">
    <property type="component" value="Unassembled WGS sequence"/>
</dbReference>
<organism evidence="3 4">
    <name type="scientific">Blastococcus saxobsidens</name>
    <dbReference type="NCBI Taxonomy" id="138336"/>
    <lineage>
        <taxon>Bacteria</taxon>
        <taxon>Bacillati</taxon>
        <taxon>Actinomycetota</taxon>
        <taxon>Actinomycetes</taxon>
        <taxon>Geodermatophilales</taxon>
        <taxon>Geodermatophilaceae</taxon>
        <taxon>Blastococcus</taxon>
    </lineage>
</organism>
<dbReference type="PANTHER" id="PTHR18964:SF149">
    <property type="entry name" value="BIFUNCTIONAL UDP-N-ACETYLGLUCOSAMINE 2-EPIMERASE_N-ACETYLMANNOSAMINE KINASE"/>
    <property type="match status" value="1"/>
</dbReference>
<sequence length="427" mass="44365">MSEEPPLYDGSSERRAPADQATVRRNNLGLVLRHLRDHGPRSRARIAQETGLNKATVSSLVAELGERRLVSAGEVDRAGSVGRPGLIVHLDGRCVCGIGVELNVDYAAVLVLDLRGEVLFEHRLALDIPSLGAEETLDAVAGLVREAVEAAAGLGARPAGLTVAVAGLVRSVDGVVTLAPNIGWRDVAVLDGLRSRLDVEFPIRVENDANLSAIAEWAMGSEARTPDLVYLTGEVGVGGGVIVAGRLLRGAGGLSGEVGHTSLGDPDVVCGCGRRGCWETVVGLAALLRAAADPGDPVRDPGRDLETRLAEVARRAEAGDDRTLQALRQVGTSLGTGAAVLINVFNPRVVLLGGYFAVLGRYLMEPVLAELESRVLGPGMAGARVVLSTLGFTAAVRGGAHVALESVFDDPTLAPAPLHEPAAAALR</sequence>